<feature type="domain" description="Retrotransposon gag" evidence="2">
    <location>
        <begin position="591"/>
        <end position="682"/>
    </location>
</feature>
<gene>
    <name evidence="3" type="ORF">Tco_0940337</name>
</gene>
<dbReference type="Pfam" id="PF03732">
    <property type="entry name" value="Retrotrans_gag"/>
    <property type="match status" value="1"/>
</dbReference>
<dbReference type="EMBL" id="BQNB010015476">
    <property type="protein sequence ID" value="GJT40472.1"/>
    <property type="molecule type" value="Genomic_DNA"/>
</dbReference>
<keyword evidence="3" id="KW-0548">Nucleotidyltransferase</keyword>
<sequence>MGSVPDQVEFHALKKSRQETHKLQASGSSEGTNFELEVPDESKAKSSDISEGTGEKPRVPDVSKADYSDSDDESWGNSKDESDDDKEDDNGNDDDSVNDDDVHDSERTDSDEDENPSSTLNDYKEEGQDDDYVHSPVNDDSNDKENMDKDESKELYDDVNIRLTDPVHAEENKGDQEMTDAHRDKGTQETTYEQVVDDAHVTLTAAHVTQNTDDSKQSSSVTQTTSLLSVPVTVIPDSSTAAATTVPLTFLMITPLALQSTPTPTLTTDSTTTSILALLDFSSLFGFDHRVSTLKKELSQFKQVDYSTQLLESIKSQNLAILDDLLSTRIGYATQMALQSYTTEFEKEAQEERKLYIDIVKKSVKDIIKDEVKSQLPQILPKEVSDFATPVIQSTITDSLKNRSESYKAAPEHKELYEGLVKSYNLDKDLFSSYGKAYSLKRDRKDKDKYEDPSAGSDQGLKKGMWDRRVSIGQTSNENSGLSTLEPLIELIIEHCTGNCNHIIGSEMVRSIVNEYLTKIRSDSGPGIVKPLFEENIKFEFWGQCIEELKENLFYGKNNKDPHEHISNITEIIDLFHSPDVDRDQVMLMAFPFTLKGKAKRWIKRLPVGSITTLELFKRAFLDEYRPPLKIIKQIESIRNFKQKLNEPLHCSWERFIESIFSCPEHKLNEHEQLRIFYHGLDTKKRFKLDFKGPIPRMTPTKGMEAIKNYQHILSHVLDMKEDHKIPIILGRPFLATTYAMIDVFNKKISFEVPTLFSTNTIQAEMQPPKLKELPSHLKYAFLNNKQKFPVIISSLLNSQEKESLLKVLTQHKATLAWKVADIKGISPLFCTHKILIEENFKPVVQPQRRLNPKVQDVVKARIVKLLDSGLIYATSDSPWVSPIHVVPKKGGDAKPRLIRWVLLLQEFTIEIKDKKGTKNLGADHLSRLENPDLETLNEESNWGSLPLMKILGVLLDNQSIECDRLIGIGFVLDFVEFISFTFGDKEMILVIEAVLR</sequence>
<evidence type="ECO:0000313" key="4">
    <source>
        <dbReference type="Proteomes" id="UP001151760"/>
    </source>
</evidence>
<dbReference type="GO" id="GO:0003964">
    <property type="term" value="F:RNA-directed DNA polymerase activity"/>
    <property type="evidence" value="ECO:0007669"/>
    <property type="project" value="UniProtKB-KW"/>
</dbReference>
<name>A0ABQ5DQ24_9ASTR</name>
<dbReference type="SUPFAM" id="SSF56672">
    <property type="entry name" value="DNA/RNA polymerases"/>
    <property type="match status" value="1"/>
</dbReference>
<dbReference type="InterPro" id="IPR043502">
    <property type="entry name" value="DNA/RNA_pol_sf"/>
</dbReference>
<evidence type="ECO:0000259" key="2">
    <source>
        <dbReference type="Pfam" id="PF03732"/>
    </source>
</evidence>
<organism evidence="3 4">
    <name type="scientific">Tanacetum coccineum</name>
    <dbReference type="NCBI Taxonomy" id="301880"/>
    <lineage>
        <taxon>Eukaryota</taxon>
        <taxon>Viridiplantae</taxon>
        <taxon>Streptophyta</taxon>
        <taxon>Embryophyta</taxon>
        <taxon>Tracheophyta</taxon>
        <taxon>Spermatophyta</taxon>
        <taxon>Magnoliopsida</taxon>
        <taxon>eudicotyledons</taxon>
        <taxon>Gunneridae</taxon>
        <taxon>Pentapetalae</taxon>
        <taxon>asterids</taxon>
        <taxon>campanulids</taxon>
        <taxon>Asterales</taxon>
        <taxon>Asteraceae</taxon>
        <taxon>Asteroideae</taxon>
        <taxon>Anthemideae</taxon>
        <taxon>Anthemidinae</taxon>
        <taxon>Tanacetum</taxon>
    </lineage>
</organism>
<reference evidence="3" key="1">
    <citation type="journal article" date="2022" name="Int. J. Mol. Sci.">
        <title>Draft Genome of Tanacetum Coccineum: Genomic Comparison of Closely Related Tanacetum-Family Plants.</title>
        <authorList>
            <person name="Yamashiro T."/>
            <person name="Shiraishi A."/>
            <person name="Nakayama K."/>
            <person name="Satake H."/>
        </authorList>
    </citation>
    <scope>NUCLEOTIDE SEQUENCE</scope>
</reference>
<dbReference type="PANTHER" id="PTHR33223:SF11">
    <property type="entry name" value="ELEMENT PROTEIN, PUTATIVE-RELATED"/>
    <property type="match status" value="1"/>
</dbReference>
<dbReference type="PANTHER" id="PTHR33223">
    <property type="entry name" value="CCHC-TYPE DOMAIN-CONTAINING PROTEIN"/>
    <property type="match status" value="1"/>
</dbReference>
<feature type="compositionally biased region" description="Basic and acidic residues" evidence="1">
    <location>
        <begin position="8"/>
        <end position="22"/>
    </location>
</feature>
<feature type="compositionally biased region" description="Polar residues" evidence="1">
    <location>
        <begin position="23"/>
        <end position="32"/>
    </location>
</feature>
<feature type="compositionally biased region" description="Basic and acidic residues" evidence="1">
    <location>
        <begin position="141"/>
        <end position="187"/>
    </location>
</feature>
<evidence type="ECO:0000313" key="3">
    <source>
        <dbReference type="EMBL" id="GJT40472.1"/>
    </source>
</evidence>
<evidence type="ECO:0000256" key="1">
    <source>
        <dbReference type="SAM" id="MobiDB-lite"/>
    </source>
</evidence>
<proteinExistence type="predicted"/>
<keyword evidence="3" id="KW-0808">Transferase</keyword>
<dbReference type="InterPro" id="IPR005162">
    <property type="entry name" value="Retrotrans_gag_dom"/>
</dbReference>
<dbReference type="Gene3D" id="3.10.10.10">
    <property type="entry name" value="HIV Type 1 Reverse Transcriptase, subunit A, domain 1"/>
    <property type="match status" value="1"/>
</dbReference>
<feature type="region of interest" description="Disordered" evidence="1">
    <location>
        <begin position="1"/>
        <end position="188"/>
    </location>
</feature>
<protein>
    <submittedName>
        <fullName evidence="3">Reverse transcriptase domain-containing protein</fullName>
    </submittedName>
</protein>
<comment type="caution">
    <text evidence="3">The sequence shown here is derived from an EMBL/GenBank/DDBJ whole genome shotgun (WGS) entry which is preliminary data.</text>
</comment>
<keyword evidence="4" id="KW-1185">Reference proteome</keyword>
<keyword evidence="3" id="KW-0695">RNA-directed DNA polymerase</keyword>
<reference evidence="3" key="2">
    <citation type="submission" date="2022-01" db="EMBL/GenBank/DDBJ databases">
        <authorList>
            <person name="Yamashiro T."/>
            <person name="Shiraishi A."/>
            <person name="Satake H."/>
            <person name="Nakayama K."/>
        </authorList>
    </citation>
    <scope>NUCLEOTIDE SEQUENCE</scope>
</reference>
<feature type="compositionally biased region" description="Acidic residues" evidence="1">
    <location>
        <begin position="81"/>
        <end position="115"/>
    </location>
</feature>
<accession>A0ABQ5DQ24</accession>
<dbReference type="Proteomes" id="UP001151760">
    <property type="component" value="Unassembled WGS sequence"/>
</dbReference>
<feature type="compositionally biased region" description="Basic and acidic residues" evidence="1">
    <location>
        <begin position="40"/>
        <end position="67"/>
    </location>
</feature>